<evidence type="ECO:0000313" key="2">
    <source>
        <dbReference type="EMBL" id="EZA48260.1"/>
    </source>
</evidence>
<keyword evidence="3" id="KW-1185">Reference proteome</keyword>
<feature type="non-terminal residue" evidence="2">
    <location>
        <position position="1"/>
    </location>
</feature>
<protein>
    <recommendedName>
        <fullName evidence="1">DUF4817 domain-containing protein</fullName>
    </recommendedName>
</protein>
<evidence type="ECO:0000259" key="1">
    <source>
        <dbReference type="Pfam" id="PF16087"/>
    </source>
</evidence>
<organism evidence="2 3">
    <name type="scientific">Ooceraea biroi</name>
    <name type="common">Clonal raider ant</name>
    <name type="synonym">Cerapachys biroi</name>
    <dbReference type="NCBI Taxonomy" id="2015173"/>
    <lineage>
        <taxon>Eukaryota</taxon>
        <taxon>Metazoa</taxon>
        <taxon>Ecdysozoa</taxon>
        <taxon>Arthropoda</taxon>
        <taxon>Hexapoda</taxon>
        <taxon>Insecta</taxon>
        <taxon>Pterygota</taxon>
        <taxon>Neoptera</taxon>
        <taxon>Endopterygota</taxon>
        <taxon>Hymenoptera</taxon>
        <taxon>Apocrita</taxon>
        <taxon>Aculeata</taxon>
        <taxon>Formicoidea</taxon>
        <taxon>Formicidae</taxon>
        <taxon>Dorylinae</taxon>
        <taxon>Ooceraea</taxon>
    </lineage>
</organism>
<dbReference type="InterPro" id="IPR032135">
    <property type="entry name" value="DUF4817"/>
</dbReference>
<name>A0A026VX83_OOCBI</name>
<dbReference type="AlphaFoldDB" id="A0A026VX83"/>
<proteinExistence type="predicted"/>
<evidence type="ECO:0000313" key="3">
    <source>
        <dbReference type="Proteomes" id="UP000053097"/>
    </source>
</evidence>
<dbReference type="Pfam" id="PF16087">
    <property type="entry name" value="DUF4817"/>
    <property type="match status" value="1"/>
</dbReference>
<dbReference type="Proteomes" id="UP000053097">
    <property type="component" value="Unassembled WGS sequence"/>
</dbReference>
<sequence>RDRCTVHEMYDMILLYAMCGRQSRETARIYARRYPERRQLHHSIFMRLESRLRKDDQFRPIKRTDTYLFIRSMII</sequence>
<reference evidence="2 3" key="1">
    <citation type="journal article" date="2014" name="Curr. Biol.">
        <title>The genome of the clonal raider ant Cerapachys biroi.</title>
        <authorList>
            <person name="Oxley P.R."/>
            <person name="Ji L."/>
            <person name="Fetter-Pruneda I."/>
            <person name="McKenzie S.K."/>
            <person name="Li C."/>
            <person name="Hu H."/>
            <person name="Zhang G."/>
            <person name="Kronauer D.J."/>
        </authorList>
    </citation>
    <scope>NUCLEOTIDE SEQUENCE [LARGE SCALE GENOMIC DNA]</scope>
</reference>
<dbReference type="EMBL" id="KK107657">
    <property type="protein sequence ID" value="EZA48260.1"/>
    <property type="molecule type" value="Genomic_DNA"/>
</dbReference>
<gene>
    <name evidence="2" type="ORF">X777_14105</name>
</gene>
<feature type="domain" description="DUF4817" evidence="1">
    <location>
        <begin position="5"/>
        <end position="52"/>
    </location>
</feature>
<accession>A0A026VX83</accession>